<sequence length="144" mass="16544">MDLLDKEGKPDWTEFLDKPFTCGKQGPLTGILASPQPSTDEKLILQNFMKKHCELYKKSLGNRTGFPDLKEEVGREEDMEEEEDLEDVKLGREDALSSTSSTSQPATPNFGDKLQKHLWPEKFEQEPKIYSHQCYPLTKEDSFM</sequence>
<feature type="region of interest" description="Disordered" evidence="1">
    <location>
        <begin position="66"/>
        <end position="118"/>
    </location>
</feature>
<organism evidence="2 3">
    <name type="scientific">Rhodnius prolixus</name>
    <name type="common">Triatomid bug</name>
    <dbReference type="NCBI Taxonomy" id="13249"/>
    <lineage>
        <taxon>Eukaryota</taxon>
        <taxon>Metazoa</taxon>
        <taxon>Ecdysozoa</taxon>
        <taxon>Arthropoda</taxon>
        <taxon>Hexapoda</taxon>
        <taxon>Insecta</taxon>
        <taxon>Pterygota</taxon>
        <taxon>Neoptera</taxon>
        <taxon>Paraneoptera</taxon>
        <taxon>Hemiptera</taxon>
        <taxon>Heteroptera</taxon>
        <taxon>Panheteroptera</taxon>
        <taxon>Cimicomorpha</taxon>
        <taxon>Reduviidae</taxon>
        <taxon>Triatominae</taxon>
        <taxon>Rhodnius</taxon>
    </lineage>
</organism>
<name>T1I2L0_RHOPR</name>
<protein>
    <submittedName>
        <fullName evidence="2">Uncharacterized protein</fullName>
    </submittedName>
</protein>
<reference evidence="2" key="1">
    <citation type="submission" date="2015-05" db="UniProtKB">
        <authorList>
            <consortium name="EnsemblMetazoa"/>
        </authorList>
    </citation>
    <scope>IDENTIFICATION</scope>
</reference>
<dbReference type="EMBL" id="ACPB03016280">
    <property type="status" value="NOT_ANNOTATED_CDS"/>
    <property type="molecule type" value="Genomic_DNA"/>
</dbReference>
<dbReference type="InParanoid" id="T1I2L0"/>
<evidence type="ECO:0000256" key="1">
    <source>
        <dbReference type="SAM" id="MobiDB-lite"/>
    </source>
</evidence>
<proteinExistence type="predicted"/>
<feature type="compositionally biased region" description="Acidic residues" evidence="1">
    <location>
        <begin position="74"/>
        <end position="86"/>
    </location>
</feature>
<keyword evidence="3" id="KW-1185">Reference proteome</keyword>
<dbReference type="EnsemblMetazoa" id="RPRC010529-RA">
    <property type="protein sequence ID" value="RPRC010529-PA"/>
    <property type="gene ID" value="RPRC010529"/>
</dbReference>
<evidence type="ECO:0000313" key="2">
    <source>
        <dbReference type="EnsemblMetazoa" id="RPRC010529-PA"/>
    </source>
</evidence>
<dbReference type="VEuPathDB" id="VectorBase:RPRC010529"/>
<accession>T1I2L0</accession>
<dbReference type="Proteomes" id="UP000015103">
    <property type="component" value="Unassembled WGS sequence"/>
</dbReference>
<dbReference type="HOGENOM" id="CLU_1798831_0_0_1"/>
<evidence type="ECO:0000313" key="3">
    <source>
        <dbReference type="Proteomes" id="UP000015103"/>
    </source>
</evidence>
<dbReference type="AlphaFoldDB" id="T1I2L0"/>